<dbReference type="PANTHER" id="PTHR46577:SF2">
    <property type="entry name" value="TRANSCRIPTIONAL REGULATORY PROTEIN"/>
    <property type="match status" value="1"/>
</dbReference>
<dbReference type="SMART" id="SM00345">
    <property type="entry name" value="HTH_GNTR"/>
    <property type="match status" value="1"/>
</dbReference>
<evidence type="ECO:0000256" key="4">
    <source>
        <dbReference type="ARBA" id="ARBA00023125"/>
    </source>
</evidence>
<dbReference type="InterPro" id="IPR015421">
    <property type="entry name" value="PyrdxlP-dep_Trfase_major"/>
</dbReference>
<dbReference type="SUPFAM" id="SSF46785">
    <property type="entry name" value="Winged helix' DNA-binding domain"/>
    <property type="match status" value="1"/>
</dbReference>
<dbReference type="Gene3D" id="3.40.640.10">
    <property type="entry name" value="Type I PLP-dependent aspartate aminotransferase-like (Major domain)"/>
    <property type="match status" value="1"/>
</dbReference>
<dbReference type="GO" id="GO:0030170">
    <property type="term" value="F:pyridoxal phosphate binding"/>
    <property type="evidence" value="ECO:0007669"/>
    <property type="project" value="InterPro"/>
</dbReference>
<comment type="similarity">
    <text evidence="1">In the C-terminal section; belongs to the class-I pyridoxal-phosphate-dependent aminotransferase family.</text>
</comment>
<evidence type="ECO:0000313" key="7">
    <source>
        <dbReference type="EMBL" id="TDR14008.1"/>
    </source>
</evidence>
<sequence length="474" mass="53093">MTLYETLAQTFIDDIISERLPTGSRLPALRKLAKQQSISLTTAGKAYAYLEDRGWIYARPQAGYFVANRSKKTAFPALSSQSLVPRDPSHFAPQQGYDAAVTGFAPLGTSLLAPELLPETDLTRTIKRVTQRASQSMFRYPESQGAASLRNALSEHFRDQHFAFNPEELVITNSCLESVRIALESVSKPNDTIAVCSPCFSGLLDLLSTLQRQIIEIPVTHEGIDLSLLEACFAEQKVSAALLSTTHINPLGITLPTDQKQAIAKLAAQYQTPVIEDDVYFELSHDKAQPLPAKYWDKEGYILWCSSISKTLAPGLRLGWCLPGRYFDRFYQQHHSTSMGVNSLVQACIAEFLLCGDYRRHLNALRPILQSQMHQYRQLLSEHLPDSTQISAPQGGLVLWLRIPNLDTNALAEQALQQGIDIRRGSCFSTHPDYNDCFRINCGWPLYHEVDSDSAQAQLHRLCKLICKIYETMD</sequence>
<protein>
    <submittedName>
        <fullName evidence="7">GntR family transcriptional regulator</fullName>
    </submittedName>
</protein>
<dbReference type="CDD" id="cd07377">
    <property type="entry name" value="WHTH_GntR"/>
    <property type="match status" value="1"/>
</dbReference>
<dbReference type="Pfam" id="PF00392">
    <property type="entry name" value="GntR"/>
    <property type="match status" value="1"/>
</dbReference>
<dbReference type="InterPro" id="IPR015424">
    <property type="entry name" value="PyrdxlP-dep_Trfase"/>
</dbReference>
<keyword evidence="3" id="KW-0805">Transcription regulation</keyword>
<dbReference type="Proteomes" id="UP000295729">
    <property type="component" value="Unassembled WGS sequence"/>
</dbReference>
<name>A0A4R6XEB8_9GAMM</name>
<organism evidence="7 8">
    <name type="scientific">Marinomonas communis</name>
    <dbReference type="NCBI Taxonomy" id="28254"/>
    <lineage>
        <taxon>Bacteria</taxon>
        <taxon>Pseudomonadati</taxon>
        <taxon>Pseudomonadota</taxon>
        <taxon>Gammaproteobacteria</taxon>
        <taxon>Oceanospirillales</taxon>
        <taxon>Oceanospirillaceae</taxon>
        <taxon>Marinomonas</taxon>
    </lineage>
</organism>
<dbReference type="InterPro" id="IPR036390">
    <property type="entry name" value="WH_DNA-bd_sf"/>
</dbReference>
<gene>
    <name evidence="7" type="ORF">C8D85_1541</name>
</gene>
<comment type="caution">
    <text evidence="7">The sequence shown here is derived from an EMBL/GenBank/DDBJ whole genome shotgun (WGS) entry which is preliminary data.</text>
</comment>
<dbReference type="PROSITE" id="PS50949">
    <property type="entry name" value="HTH_GNTR"/>
    <property type="match status" value="1"/>
</dbReference>
<dbReference type="GO" id="GO:0003677">
    <property type="term" value="F:DNA binding"/>
    <property type="evidence" value="ECO:0007669"/>
    <property type="project" value="UniProtKB-KW"/>
</dbReference>
<feature type="domain" description="HTH gntR-type" evidence="6">
    <location>
        <begin position="1"/>
        <end position="69"/>
    </location>
</feature>
<dbReference type="PANTHER" id="PTHR46577">
    <property type="entry name" value="HTH-TYPE TRANSCRIPTIONAL REGULATORY PROTEIN GABR"/>
    <property type="match status" value="1"/>
</dbReference>
<dbReference type="InterPro" id="IPR000524">
    <property type="entry name" value="Tscrpt_reg_HTH_GntR"/>
</dbReference>
<dbReference type="Gene3D" id="3.90.1150.10">
    <property type="entry name" value="Aspartate Aminotransferase, domain 1"/>
    <property type="match status" value="1"/>
</dbReference>
<evidence type="ECO:0000256" key="3">
    <source>
        <dbReference type="ARBA" id="ARBA00023015"/>
    </source>
</evidence>
<dbReference type="AlphaFoldDB" id="A0A4R6XEB8"/>
<dbReference type="InterPro" id="IPR015422">
    <property type="entry name" value="PyrdxlP-dep_Trfase_small"/>
</dbReference>
<dbReference type="EMBL" id="SNZA01000002">
    <property type="protein sequence ID" value="TDR14008.1"/>
    <property type="molecule type" value="Genomic_DNA"/>
</dbReference>
<dbReference type="GO" id="GO:0003700">
    <property type="term" value="F:DNA-binding transcription factor activity"/>
    <property type="evidence" value="ECO:0007669"/>
    <property type="project" value="InterPro"/>
</dbReference>
<evidence type="ECO:0000256" key="5">
    <source>
        <dbReference type="ARBA" id="ARBA00023163"/>
    </source>
</evidence>
<dbReference type="RefSeq" id="WP_133561292.1">
    <property type="nucleotide sequence ID" value="NZ_SNZA01000002.1"/>
</dbReference>
<evidence type="ECO:0000313" key="8">
    <source>
        <dbReference type="Proteomes" id="UP000295729"/>
    </source>
</evidence>
<keyword evidence="8" id="KW-1185">Reference proteome</keyword>
<keyword evidence="4" id="KW-0238">DNA-binding</keyword>
<accession>A0A4R6XEB8</accession>
<reference evidence="7 8" key="1">
    <citation type="submission" date="2019-03" db="EMBL/GenBank/DDBJ databases">
        <title>Genomic Encyclopedia of Type Strains, Phase IV (KMG-IV): sequencing the most valuable type-strain genomes for metagenomic binning, comparative biology and taxonomic classification.</title>
        <authorList>
            <person name="Goeker M."/>
        </authorList>
    </citation>
    <scope>NUCLEOTIDE SEQUENCE [LARGE SCALE GENOMIC DNA]</scope>
    <source>
        <strain evidence="7 8">DSM 5604</strain>
    </source>
</reference>
<dbReference type="OrthoDB" id="9804020at2"/>
<proteinExistence type="inferred from homology"/>
<dbReference type="InterPro" id="IPR004839">
    <property type="entry name" value="Aminotransferase_I/II_large"/>
</dbReference>
<dbReference type="Pfam" id="PF00155">
    <property type="entry name" value="Aminotran_1_2"/>
    <property type="match status" value="1"/>
</dbReference>
<dbReference type="CDD" id="cd00609">
    <property type="entry name" value="AAT_like"/>
    <property type="match status" value="1"/>
</dbReference>
<evidence type="ECO:0000256" key="1">
    <source>
        <dbReference type="ARBA" id="ARBA00005384"/>
    </source>
</evidence>
<keyword evidence="5" id="KW-0804">Transcription</keyword>
<evidence type="ECO:0000256" key="2">
    <source>
        <dbReference type="ARBA" id="ARBA00022898"/>
    </source>
</evidence>
<dbReference type="InterPro" id="IPR051446">
    <property type="entry name" value="HTH_trans_reg/aminotransferase"/>
</dbReference>
<keyword evidence="2" id="KW-0663">Pyridoxal phosphate</keyword>
<dbReference type="SUPFAM" id="SSF53383">
    <property type="entry name" value="PLP-dependent transferases"/>
    <property type="match status" value="1"/>
</dbReference>
<dbReference type="InterPro" id="IPR036388">
    <property type="entry name" value="WH-like_DNA-bd_sf"/>
</dbReference>
<evidence type="ECO:0000259" key="6">
    <source>
        <dbReference type="PROSITE" id="PS50949"/>
    </source>
</evidence>
<dbReference type="Gene3D" id="1.10.10.10">
    <property type="entry name" value="Winged helix-like DNA-binding domain superfamily/Winged helix DNA-binding domain"/>
    <property type="match status" value="1"/>
</dbReference>